<feature type="region of interest" description="Disordered" evidence="2">
    <location>
        <begin position="313"/>
        <end position="332"/>
    </location>
</feature>
<dbReference type="AlphaFoldDB" id="A0A815K1W1"/>
<feature type="compositionally biased region" description="Low complexity" evidence="2">
    <location>
        <begin position="342"/>
        <end position="360"/>
    </location>
</feature>
<evidence type="ECO:0000313" key="3">
    <source>
        <dbReference type="EMBL" id="CAF1386948.1"/>
    </source>
</evidence>
<evidence type="ECO:0000313" key="4">
    <source>
        <dbReference type="Proteomes" id="UP000663864"/>
    </source>
</evidence>
<proteinExistence type="inferred from homology"/>
<sequence length="470" mass="54259">MITSDVASEEVRKIFKGKKVLIIGDSICRGIYKDLCCLLSGKDRLLSIDELRFNRRINNKTLFDHEIIECCTIDRTNSINNVEKRKFSSAEYDYHLDYWFCSRVWNRSIRNSLSYIEQYNYIFMQSIIRDLSCYNDRYGKFYLENLDVCLSNMKKINKNITWIIIPPSDSYNNLNKLILQMHLPILEILKFYDCASLYLYHLRVYELTSFTSVLPDNVLSLVDDAFCKMVEVVAGPAEAQLLEFQGVRGVYSFLNTDDVFGILALKCSTLTNIKKLICFEIDDGDVNTAIIKPGCRSNIRYLHQLLSQRHDEHMKQNKYKSSGNKQSQLTKNNDTSLNISQDLSQASSTSTTQQQSTGTSDVVNQMDHRDFILNALNEWCEKNLKLNNKTFIENEDFKLLLTQGASEGVCIICSCQVKFHLTRVRQHFSLKKKMINVNNDNRLNINSDHDSSDDEISDAAGSPQRKRLKT</sequence>
<organism evidence="3 4">
    <name type="scientific">Rotaria sordida</name>
    <dbReference type="NCBI Taxonomy" id="392033"/>
    <lineage>
        <taxon>Eukaryota</taxon>
        <taxon>Metazoa</taxon>
        <taxon>Spiralia</taxon>
        <taxon>Gnathifera</taxon>
        <taxon>Rotifera</taxon>
        <taxon>Eurotatoria</taxon>
        <taxon>Bdelloidea</taxon>
        <taxon>Philodinida</taxon>
        <taxon>Philodinidae</taxon>
        <taxon>Rotaria</taxon>
    </lineage>
</organism>
<dbReference type="EMBL" id="CAJNOT010003492">
    <property type="protein sequence ID" value="CAF1386948.1"/>
    <property type="molecule type" value="Genomic_DNA"/>
</dbReference>
<evidence type="ECO:0000256" key="2">
    <source>
        <dbReference type="SAM" id="MobiDB-lite"/>
    </source>
</evidence>
<protein>
    <submittedName>
        <fullName evidence="3">Uncharacterized protein</fullName>
    </submittedName>
</protein>
<dbReference type="PANTHER" id="PTHR14469">
    <property type="entry name" value="SARCOMA ANTIGEN NY-SAR-23"/>
    <property type="match status" value="1"/>
</dbReference>
<feature type="region of interest" description="Disordered" evidence="2">
    <location>
        <begin position="342"/>
        <end position="363"/>
    </location>
</feature>
<gene>
    <name evidence="3" type="ORF">ZHD862_LOCUS32419</name>
</gene>
<dbReference type="Proteomes" id="UP000663864">
    <property type="component" value="Unassembled WGS sequence"/>
</dbReference>
<accession>A0A815K1W1</accession>
<comment type="similarity">
    <text evidence="1">Belongs to the PC-esterase family.</text>
</comment>
<comment type="caution">
    <text evidence="3">The sequence shown here is derived from an EMBL/GenBank/DDBJ whole genome shotgun (WGS) entry which is preliminary data.</text>
</comment>
<dbReference type="PANTHER" id="PTHR14469:SF0">
    <property type="entry name" value="FAMILY WITH SEQUENCE SIMILARITY 113"/>
    <property type="match status" value="1"/>
</dbReference>
<feature type="compositionally biased region" description="Polar residues" evidence="2">
    <location>
        <begin position="319"/>
        <end position="332"/>
    </location>
</feature>
<reference evidence="3" key="1">
    <citation type="submission" date="2021-02" db="EMBL/GenBank/DDBJ databases">
        <authorList>
            <person name="Nowell W R."/>
        </authorList>
    </citation>
    <scope>NUCLEOTIDE SEQUENCE</scope>
</reference>
<feature type="region of interest" description="Disordered" evidence="2">
    <location>
        <begin position="442"/>
        <end position="470"/>
    </location>
</feature>
<name>A0A815K1W1_9BILA</name>
<evidence type="ECO:0000256" key="1">
    <source>
        <dbReference type="ARBA" id="ARBA00037957"/>
    </source>
</evidence>